<evidence type="ECO:0000313" key="2">
    <source>
        <dbReference type="EMBL" id="VFS79299.1"/>
    </source>
</evidence>
<evidence type="ECO:0000313" key="3">
    <source>
        <dbReference type="Proteomes" id="UP000401081"/>
    </source>
</evidence>
<dbReference type="AlphaFoldDB" id="A0A485CBH2"/>
<evidence type="ECO:0000256" key="1">
    <source>
        <dbReference type="SAM" id="Phobius"/>
    </source>
</evidence>
<name>A0A485CBH2_KLUCR</name>
<sequence>MYGQPSFVENSRLYIATLLSALNLLVAMGMFAGADAASFFKQLPKDFFQPAEDYIQTPYVHYIGTLFGNVKVYEVPAGICKNLTTENIQFSSMDVLCYVRDENPGKAGFVTGDAVPAIPFQHPTTPALVNRTTLWGSAINDMHPRNGADYFTRVTLTMAKKGGLNFISGDTIDAGDSE</sequence>
<reference evidence="2 3" key="1">
    <citation type="submission" date="2019-03" db="EMBL/GenBank/DDBJ databases">
        <authorList>
            <consortium name="Pathogen Informatics"/>
        </authorList>
    </citation>
    <scope>NUCLEOTIDE SEQUENCE [LARGE SCALE GENOMIC DNA]</scope>
    <source>
        <strain evidence="2 3">NCTC12993</strain>
    </source>
</reference>
<feature type="transmembrane region" description="Helical" evidence="1">
    <location>
        <begin position="12"/>
        <end position="34"/>
    </location>
</feature>
<keyword evidence="1" id="KW-0472">Membrane</keyword>
<accession>A0A485CBH2</accession>
<dbReference type="Proteomes" id="UP000401081">
    <property type="component" value="Unassembled WGS sequence"/>
</dbReference>
<gene>
    <name evidence="2" type="ORF">NCTC12993_05788</name>
</gene>
<keyword evidence="3" id="KW-1185">Reference proteome</keyword>
<keyword evidence="1" id="KW-0812">Transmembrane</keyword>
<dbReference type="EMBL" id="CAADJD010000024">
    <property type="protein sequence ID" value="VFS79299.1"/>
    <property type="molecule type" value="Genomic_DNA"/>
</dbReference>
<organism evidence="2 3">
    <name type="scientific">Kluyvera cryocrescens</name>
    <name type="common">Kluyvera citrophila</name>
    <dbReference type="NCBI Taxonomy" id="580"/>
    <lineage>
        <taxon>Bacteria</taxon>
        <taxon>Pseudomonadati</taxon>
        <taxon>Pseudomonadota</taxon>
        <taxon>Gammaproteobacteria</taxon>
        <taxon>Enterobacterales</taxon>
        <taxon>Enterobacteriaceae</taxon>
        <taxon>Kluyvera</taxon>
    </lineage>
</organism>
<protein>
    <submittedName>
        <fullName evidence="2">Uncharacterized protein</fullName>
    </submittedName>
</protein>
<keyword evidence="1" id="KW-1133">Transmembrane helix</keyword>
<proteinExistence type="predicted"/>